<dbReference type="PANTHER" id="PTHR12243:SF66">
    <property type="entry name" value="MADF DOMAIN-CONTAINING PROTEIN"/>
    <property type="match status" value="1"/>
</dbReference>
<dbReference type="SMART" id="SM00595">
    <property type="entry name" value="MADF"/>
    <property type="match status" value="1"/>
</dbReference>
<feature type="compositionally biased region" description="Basic and acidic residues" evidence="1">
    <location>
        <begin position="171"/>
        <end position="194"/>
    </location>
</feature>
<dbReference type="WBParaSite" id="MBELARI_LOCUS19299">
    <property type="protein sequence ID" value="MBELARI_LOCUS19299"/>
    <property type="gene ID" value="MBELARI_LOCUS19299"/>
</dbReference>
<evidence type="ECO:0000313" key="3">
    <source>
        <dbReference type="Proteomes" id="UP000887575"/>
    </source>
</evidence>
<dbReference type="InterPro" id="IPR039353">
    <property type="entry name" value="TF_Adf1"/>
</dbReference>
<feature type="compositionally biased region" description="Polar residues" evidence="1">
    <location>
        <begin position="201"/>
        <end position="210"/>
    </location>
</feature>
<feature type="region of interest" description="Disordered" evidence="1">
    <location>
        <begin position="171"/>
        <end position="232"/>
    </location>
</feature>
<dbReference type="GO" id="GO:0005667">
    <property type="term" value="C:transcription regulator complex"/>
    <property type="evidence" value="ECO:0007669"/>
    <property type="project" value="TreeGrafter"/>
</dbReference>
<name>A0AAF3F0N4_9BILA</name>
<evidence type="ECO:0000256" key="1">
    <source>
        <dbReference type="SAM" id="MobiDB-lite"/>
    </source>
</evidence>
<evidence type="ECO:0000259" key="2">
    <source>
        <dbReference type="PROSITE" id="PS51029"/>
    </source>
</evidence>
<dbReference type="GO" id="GO:0006357">
    <property type="term" value="P:regulation of transcription by RNA polymerase II"/>
    <property type="evidence" value="ECO:0007669"/>
    <property type="project" value="TreeGrafter"/>
</dbReference>
<dbReference type="InterPro" id="IPR006578">
    <property type="entry name" value="MADF-dom"/>
</dbReference>
<evidence type="ECO:0000313" key="4">
    <source>
        <dbReference type="WBParaSite" id="MBELARI_LOCUS19299"/>
    </source>
</evidence>
<feature type="compositionally biased region" description="Polar residues" evidence="1">
    <location>
        <begin position="217"/>
        <end position="232"/>
    </location>
</feature>
<keyword evidence="3" id="KW-1185">Reference proteome</keyword>
<reference evidence="4" key="1">
    <citation type="submission" date="2024-02" db="UniProtKB">
        <authorList>
            <consortium name="WormBaseParasite"/>
        </authorList>
    </citation>
    <scope>IDENTIFICATION</scope>
</reference>
<dbReference type="PROSITE" id="PS51029">
    <property type="entry name" value="MADF"/>
    <property type="match status" value="1"/>
</dbReference>
<accession>A0AAF3F0N4</accession>
<dbReference type="AlphaFoldDB" id="A0AAF3F0N4"/>
<organism evidence="3 4">
    <name type="scientific">Mesorhabditis belari</name>
    <dbReference type="NCBI Taxonomy" id="2138241"/>
    <lineage>
        <taxon>Eukaryota</taxon>
        <taxon>Metazoa</taxon>
        <taxon>Ecdysozoa</taxon>
        <taxon>Nematoda</taxon>
        <taxon>Chromadorea</taxon>
        <taxon>Rhabditida</taxon>
        <taxon>Rhabditina</taxon>
        <taxon>Rhabditomorpha</taxon>
        <taxon>Rhabditoidea</taxon>
        <taxon>Rhabditidae</taxon>
        <taxon>Mesorhabditinae</taxon>
        <taxon>Mesorhabditis</taxon>
    </lineage>
</organism>
<feature type="domain" description="MADF" evidence="2">
    <location>
        <begin position="52"/>
        <end position="135"/>
    </location>
</feature>
<proteinExistence type="predicted"/>
<protein>
    <recommendedName>
        <fullName evidence="2">MADF domain-containing protein</fullName>
    </recommendedName>
</protein>
<sequence length="309" mass="34837">MSLKLEEGGATAEATEVDNETLNQLNAAFLASVVKAVPEIKTDPECLDFNYQLIQEVKRRPCLYNMNDDTYNNNQMRAAMWIEIAQKFNTSSEFVKTRWKTMRDRYKKEEKRWKAGKHTSWSFFPQLHFISPYLRARYPHDPVDCQQSDEEGSPQPTITLETLLATAKASEEVRVEASSRKRQRPADDKEELARVEPSVPSPLSINTASSPLGLLGGQSTPISLGSTASSSHPMLNPRVDQIQRDCGIPQLAPPVWNRLQDEEAEIFGHMIAMKISKLPPKLKEKAKIRLWTVLFDIEFGSENGGGSNC</sequence>
<dbReference type="PANTHER" id="PTHR12243">
    <property type="entry name" value="MADF DOMAIN TRANSCRIPTION FACTOR"/>
    <property type="match status" value="1"/>
</dbReference>
<dbReference type="GO" id="GO:0005634">
    <property type="term" value="C:nucleus"/>
    <property type="evidence" value="ECO:0007669"/>
    <property type="project" value="TreeGrafter"/>
</dbReference>
<dbReference type="Proteomes" id="UP000887575">
    <property type="component" value="Unassembled WGS sequence"/>
</dbReference>
<dbReference type="Pfam" id="PF10545">
    <property type="entry name" value="MADF_DNA_bdg"/>
    <property type="match status" value="1"/>
</dbReference>